<keyword evidence="2" id="KW-0812">Transmembrane</keyword>
<evidence type="ECO:0000313" key="3">
    <source>
        <dbReference type="EMBL" id="KAG8190219.1"/>
    </source>
</evidence>
<feature type="compositionally biased region" description="Basic and acidic residues" evidence="1">
    <location>
        <begin position="31"/>
        <end position="40"/>
    </location>
</feature>
<feature type="compositionally biased region" description="Basic and acidic residues" evidence="1">
    <location>
        <begin position="10"/>
        <end position="24"/>
    </location>
</feature>
<keyword evidence="2" id="KW-1133">Transmembrane helix</keyword>
<reference evidence="3 4" key="1">
    <citation type="journal article" date="2022" name="Nat. Ecol. Evol.">
        <title>A masculinizing supergene underlies an exaggerated male reproductive morph in a spider.</title>
        <authorList>
            <person name="Hendrickx F."/>
            <person name="De Corte Z."/>
            <person name="Sonet G."/>
            <person name="Van Belleghem S.M."/>
            <person name="Kostlbacher S."/>
            <person name="Vangestel C."/>
        </authorList>
    </citation>
    <scope>NUCLEOTIDE SEQUENCE [LARGE SCALE GENOMIC DNA]</scope>
    <source>
        <strain evidence="3">W744_W776</strain>
    </source>
</reference>
<dbReference type="EMBL" id="JAFNEN010000191">
    <property type="protein sequence ID" value="KAG8190219.1"/>
    <property type="molecule type" value="Genomic_DNA"/>
</dbReference>
<evidence type="ECO:0000256" key="2">
    <source>
        <dbReference type="SAM" id="Phobius"/>
    </source>
</evidence>
<name>A0AAV6V157_9ARAC</name>
<accession>A0AAV6V157</accession>
<feature type="compositionally biased region" description="Basic and acidic residues" evidence="1">
    <location>
        <begin position="48"/>
        <end position="60"/>
    </location>
</feature>
<keyword evidence="2" id="KW-0472">Membrane</keyword>
<keyword evidence="4" id="KW-1185">Reference proteome</keyword>
<evidence type="ECO:0000313" key="4">
    <source>
        <dbReference type="Proteomes" id="UP000827092"/>
    </source>
</evidence>
<dbReference type="AlphaFoldDB" id="A0AAV6V157"/>
<feature type="region of interest" description="Disordered" evidence="1">
    <location>
        <begin position="1"/>
        <end position="60"/>
    </location>
</feature>
<feature type="transmembrane region" description="Helical" evidence="2">
    <location>
        <begin position="66"/>
        <end position="86"/>
    </location>
</feature>
<organism evidence="3 4">
    <name type="scientific">Oedothorax gibbosus</name>
    <dbReference type="NCBI Taxonomy" id="931172"/>
    <lineage>
        <taxon>Eukaryota</taxon>
        <taxon>Metazoa</taxon>
        <taxon>Ecdysozoa</taxon>
        <taxon>Arthropoda</taxon>
        <taxon>Chelicerata</taxon>
        <taxon>Arachnida</taxon>
        <taxon>Araneae</taxon>
        <taxon>Araneomorphae</taxon>
        <taxon>Entelegynae</taxon>
        <taxon>Araneoidea</taxon>
        <taxon>Linyphiidae</taxon>
        <taxon>Erigoninae</taxon>
        <taxon>Oedothorax</taxon>
    </lineage>
</organism>
<dbReference type="Proteomes" id="UP000827092">
    <property type="component" value="Unassembled WGS sequence"/>
</dbReference>
<protein>
    <submittedName>
        <fullName evidence="3">Uncharacterized protein</fullName>
    </submittedName>
</protein>
<proteinExistence type="predicted"/>
<comment type="caution">
    <text evidence="3">The sequence shown here is derived from an EMBL/GenBank/DDBJ whole genome shotgun (WGS) entry which is preliminary data.</text>
</comment>
<gene>
    <name evidence="3" type="ORF">JTE90_011940</name>
</gene>
<evidence type="ECO:0000256" key="1">
    <source>
        <dbReference type="SAM" id="MobiDB-lite"/>
    </source>
</evidence>
<sequence length="127" mass="14326">MWLNNVKPLKHNDNRGNEEKESSGKRASVLDLERSLERGGRSQSARSCLKERQRFDSRPSVERGTGIVMTAFTTALVTTFVLFSFASSQFNSLETKDPIEQKTEPQKRALLQSNVRESCLSNDVCIC</sequence>